<evidence type="ECO:0000259" key="2">
    <source>
        <dbReference type="Pfam" id="PF01337"/>
    </source>
</evidence>
<organism evidence="3 4">
    <name type="scientific">Thorsellia anophelis DSM 18579</name>
    <dbReference type="NCBI Taxonomy" id="1123402"/>
    <lineage>
        <taxon>Bacteria</taxon>
        <taxon>Pseudomonadati</taxon>
        <taxon>Pseudomonadota</taxon>
        <taxon>Gammaproteobacteria</taxon>
        <taxon>Enterobacterales</taxon>
        <taxon>Thorselliaceae</taxon>
        <taxon>Thorsellia</taxon>
    </lineage>
</organism>
<evidence type="ECO:0000313" key="3">
    <source>
        <dbReference type="EMBL" id="SES65697.1"/>
    </source>
</evidence>
<dbReference type="InterPro" id="IPR035905">
    <property type="entry name" value="Barstar-like_sf"/>
</dbReference>
<reference evidence="4" key="1">
    <citation type="submission" date="2016-10" db="EMBL/GenBank/DDBJ databases">
        <authorList>
            <person name="Varghese N."/>
            <person name="Submissions S."/>
        </authorList>
    </citation>
    <scope>NUCLEOTIDE SEQUENCE [LARGE SCALE GENOMIC DNA]</scope>
    <source>
        <strain evidence="4">DSM 18579</strain>
    </source>
</reference>
<sequence>MKLTELTLDFSTIKTYDDLHQKLTDLFGFPDFYGKNYPALIDCLTSLRHPEDGMTTIHVSHDEAILLQISDMTFDKATIGISGFLLAAIQFVNYRCMLADEKSLIYLFLDRTF</sequence>
<keyword evidence="4" id="KW-1185">Reference proteome</keyword>
<dbReference type="RefSeq" id="WP_093316688.1">
    <property type="nucleotide sequence ID" value="NZ_FOHV01000001.1"/>
</dbReference>
<dbReference type="AlphaFoldDB" id="A0A1H9Y9S2"/>
<dbReference type="Pfam" id="PF01337">
    <property type="entry name" value="Barstar"/>
    <property type="match status" value="1"/>
</dbReference>
<dbReference type="EMBL" id="FOHV01000001">
    <property type="protein sequence ID" value="SES65697.1"/>
    <property type="molecule type" value="Genomic_DNA"/>
</dbReference>
<evidence type="ECO:0000256" key="1">
    <source>
        <dbReference type="ARBA" id="ARBA00006845"/>
    </source>
</evidence>
<dbReference type="SUPFAM" id="SSF52038">
    <property type="entry name" value="Barstar-related"/>
    <property type="match status" value="1"/>
</dbReference>
<dbReference type="InterPro" id="IPR000468">
    <property type="entry name" value="Barstar"/>
</dbReference>
<dbReference type="Proteomes" id="UP000242642">
    <property type="component" value="Unassembled WGS sequence"/>
</dbReference>
<accession>A0A1H9Y9S2</accession>
<feature type="domain" description="Barstar (barnase inhibitor)" evidence="2">
    <location>
        <begin position="5"/>
        <end position="64"/>
    </location>
</feature>
<dbReference type="Gene3D" id="3.30.370.10">
    <property type="entry name" value="Barstar-like"/>
    <property type="match status" value="1"/>
</dbReference>
<proteinExistence type="inferred from homology"/>
<comment type="similarity">
    <text evidence="1">Belongs to the barstar family.</text>
</comment>
<name>A0A1H9Y9S2_9GAMM</name>
<protein>
    <submittedName>
        <fullName evidence="3">Barstar (Barnase inhibitor)</fullName>
    </submittedName>
</protein>
<evidence type="ECO:0000313" key="4">
    <source>
        <dbReference type="Proteomes" id="UP000242642"/>
    </source>
</evidence>
<gene>
    <name evidence="3" type="ORF">SAMN02583745_00140</name>
</gene>